<accession>A0A1I4A6S7</accession>
<name>A0A1I4A6S7_9GAMM</name>
<sequence>MFGWLATHPVALCRRASAPPVQRRCFRMSPLQLTEHLPRLGQVLYVADARPLAALDEPPPGWLVEQCELAPLLHTHWLMAASVVSDDGPREWLECLDRRGNACARLHLLPDTDYLAWDALLAAAAPTPEAARGRHALRAGDACVTRFRRRHLAGLLALGRAAATPISALGRDIALRIAQAEAVKLQWPAIG</sequence>
<protein>
    <recommendedName>
        <fullName evidence="3">Hemin transport protein</fullName>
    </recommendedName>
</protein>
<dbReference type="Proteomes" id="UP000198725">
    <property type="component" value="Unassembled WGS sequence"/>
</dbReference>
<evidence type="ECO:0000313" key="2">
    <source>
        <dbReference type="Proteomes" id="UP000198725"/>
    </source>
</evidence>
<dbReference type="EMBL" id="FOSR01000003">
    <property type="protein sequence ID" value="SFK52045.1"/>
    <property type="molecule type" value="Genomic_DNA"/>
</dbReference>
<keyword evidence="2" id="KW-1185">Reference proteome</keyword>
<dbReference type="AlphaFoldDB" id="A0A1I4A6S7"/>
<dbReference type="RefSeq" id="WP_092702239.1">
    <property type="nucleotide sequence ID" value="NZ_FOSR01000003.1"/>
</dbReference>
<evidence type="ECO:0000313" key="1">
    <source>
        <dbReference type="EMBL" id="SFK52045.1"/>
    </source>
</evidence>
<gene>
    <name evidence="1" type="ORF">SAMN05192579_103287</name>
</gene>
<organism evidence="1 2">
    <name type="scientific">Rhodanobacter glycinis</name>
    <dbReference type="NCBI Taxonomy" id="582702"/>
    <lineage>
        <taxon>Bacteria</taxon>
        <taxon>Pseudomonadati</taxon>
        <taxon>Pseudomonadota</taxon>
        <taxon>Gammaproteobacteria</taxon>
        <taxon>Lysobacterales</taxon>
        <taxon>Rhodanobacteraceae</taxon>
        <taxon>Rhodanobacter</taxon>
    </lineage>
</organism>
<reference evidence="2" key="1">
    <citation type="submission" date="2016-10" db="EMBL/GenBank/DDBJ databases">
        <authorList>
            <person name="Varghese N."/>
            <person name="Submissions S."/>
        </authorList>
    </citation>
    <scope>NUCLEOTIDE SEQUENCE [LARGE SCALE GENOMIC DNA]</scope>
    <source>
        <strain evidence="2">MO64</strain>
    </source>
</reference>
<evidence type="ECO:0008006" key="3">
    <source>
        <dbReference type="Google" id="ProtNLM"/>
    </source>
</evidence>
<proteinExistence type="predicted"/>
<dbReference type="SUPFAM" id="SSF144064">
    <property type="entry name" value="Heme iron utilization protein-like"/>
    <property type="match status" value="1"/>
</dbReference>